<dbReference type="AlphaFoldDB" id="A0A8J6QIV6"/>
<dbReference type="CDD" id="cd01948">
    <property type="entry name" value="EAL"/>
    <property type="match status" value="1"/>
</dbReference>
<dbReference type="SUPFAM" id="SSF55073">
    <property type="entry name" value="Nucleotide cyclase"/>
    <property type="match status" value="1"/>
</dbReference>
<keyword evidence="1" id="KW-0472">Membrane</keyword>
<dbReference type="Proteomes" id="UP000638014">
    <property type="component" value="Unassembled WGS sequence"/>
</dbReference>
<keyword evidence="5" id="KW-1185">Reference proteome</keyword>
<evidence type="ECO:0000256" key="1">
    <source>
        <dbReference type="SAM" id="Phobius"/>
    </source>
</evidence>
<keyword evidence="1" id="KW-1133">Transmembrane helix</keyword>
<dbReference type="GO" id="GO:0071111">
    <property type="term" value="F:cyclic-guanylate-specific phosphodiesterase activity"/>
    <property type="evidence" value="ECO:0007669"/>
    <property type="project" value="InterPro"/>
</dbReference>
<dbReference type="SMART" id="SM00052">
    <property type="entry name" value="EAL"/>
    <property type="match status" value="1"/>
</dbReference>
<feature type="domain" description="GGDEF" evidence="3">
    <location>
        <begin position="351"/>
        <end position="491"/>
    </location>
</feature>
<accession>A0A8J6QIV6</accession>
<organism evidence="4 5">
    <name type="scientific">Neiella litorisoli</name>
    <dbReference type="NCBI Taxonomy" id="2771431"/>
    <lineage>
        <taxon>Bacteria</taxon>
        <taxon>Pseudomonadati</taxon>
        <taxon>Pseudomonadota</taxon>
        <taxon>Gammaproteobacteria</taxon>
        <taxon>Alteromonadales</taxon>
        <taxon>Echinimonadaceae</taxon>
        <taxon>Neiella</taxon>
    </lineage>
</organism>
<dbReference type="RefSeq" id="WP_191146084.1">
    <property type="nucleotide sequence ID" value="NZ_JACXAF010000026.1"/>
</dbReference>
<feature type="transmembrane region" description="Helical" evidence="1">
    <location>
        <begin position="12"/>
        <end position="32"/>
    </location>
</feature>
<dbReference type="Pfam" id="PF00563">
    <property type="entry name" value="EAL"/>
    <property type="match status" value="1"/>
</dbReference>
<dbReference type="InterPro" id="IPR050706">
    <property type="entry name" value="Cyclic-di-GMP_PDE-like"/>
</dbReference>
<dbReference type="Pfam" id="PF00990">
    <property type="entry name" value="GGDEF"/>
    <property type="match status" value="1"/>
</dbReference>
<keyword evidence="1" id="KW-0812">Transmembrane</keyword>
<dbReference type="InterPro" id="IPR001633">
    <property type="entry name" value="EAL_dom"/>
</dbReference>
<dbReference type="InterPro" id="IPR029787">
    <property type="entry name" value="Nucleotide_cyclase"/>
</dbReference>
<dbReference type="InterPro" id="IPR043128">
    <property type="entry name" value="Rev_trsase/Diguanyl_cyclase"/>
</dbReference>
<dbReference type="InterPro" id="IPR035919">
    <property type="entry name" value="EAL_sf"/>
</dbReference>
<feature type="transmembrane region" description="Helical" evidence="1">
    <location>
        <begin position="178"/>
        <end position="200"/>
    </location>
</feature>
<dbReference type="InterPro" id="IPR000160">
    <property type="entry name" value="GGDEF_dom"/>
</dbReference>
<dbReference type="PANTHER" id="PTHR33121">
    <property type="entry name" value="CYCLIC DI-GMP PHOSPHODIESTERASE PDEF"/>
    <property type="match status" value="1"/>
</dbReference>
<dbReference type="EMBL" id="JACXAF010000026">
    <property type="protein sequence ID" value="MBD1391025.1"/>
    <property type="molecule type" value="Genomic_DNA"/>
</dbReference>
<evidence type="ECO:0000259" key="2">
    <source>
        <dbReference type="PROSITE" id="PS50883"/>
    </source>
</evidence>
<dbReference type="PROSITE" id="PS50883">
    <property type="entry name" value="EAL"/>
    <property type="match status" value="1"/>
</dbReference>
<name>A0A8J6QIV6_9GAMM</name>
<sequence length="760" mass="84945">MIVSSQRLNLKANLIYGFVLAIGLGLSAYVYWSVDSLRGISTRLVDNQLPVLQTSNSIDHLLGEHERLLYEYYATVDSALYSNEALTVAEQLASALDTLAMYAGEQRVIPVRLHLADIERIASQLHDNLKERPIDWDLARAQLRQLSDERRDILPLLSQLNAIITGEVNQGYQQSQQALAQMFVAVVIYGIAVLLMAIALGRYVKRYLLLSDSNARLALFAERNPNPVLSLGERGEVLYQNPASAQVLQQFDQANDPLQLLSPDLGQQLFDARNNPLDNHRHEHQLADRYFSYEIHWLADMAAFDIHVKDISKQKRAQMQLMDRAYRNDQSGLFNRLRFNDDINRAMSNSQGISLVLIEVAQMGQLQGHYGLNGASACIEGVTQALIEQFDSAQQAVPLEATLYHIADGSFAVLAAHLTAAPELQFLVKHIASRFQAPVPTALGQMRIQVQLGITEHAPQRRTGHDLLLDAKIAADQALRKGGDTISYFDIDVGQAHARRADLALKLEQAIDKQQLSLYMQPQMAISDGSLKGAEALLRWQCDGEFISPAEFIPVAEQTGLILAIGDWVLEQACMMTAEYRRLGLVDLVVAINISPRQFLQSDFSARVEQLLNQYQIPASAIELEITESTIMDNEHAGILVLNQLKELGVSLAIDDFGTGYSSLAYLKQFPVNKLKIDRSFIRNIEHNLDDQAIVLSLCQMARNLKLSVLAEGIETQAQLDMLAQFDCDAIQGFWYSRPLAHPDFIRFTEPSRIAEPLHD</sequence>
<dbReference type="SUPFAM" id="SSF141868">
    <property type="entry name" value="EAL domain-like"/>
    <property type="match status" value="1"/>
</dbReference>
<dbReference type="Gene3D" id="3.30.70.270">
    <property type="match status" value="1"/>
</dbReference>
<dbReference type="PANTHER" id="PTHR33121:SF70">
    <property type="entry name" value="SIGNALING PROTEIN YKOW"/>
    <property type="match status" value="1"/>
</dbReference>
<proteinExistence type="predicted"/>
<reference evidence="4" key="1">
    <citation type="submission" date="2020-09" db="EMBL/GenBank/DDBJ databases">
        <title>A novel bacterium of genus Neiella, isolated from South China Sea.</title>
        <authorList>
            <person name="Huang H."/>
            <person name="Mo K."/>
            <person name="Hu Y."/>
        </authorList>
    </citation>
    <scope>NUCLEOTIDE SEQUENCE</scope>
    <source>
        <strain evidence="4">HB171785</strain>
    </source>
</reference>
<comment type="caution">
    <text evidence="4">The sequence shown here is derived from an EMBL/GenBank/DDBJ whole genome shotgun (WGS) entry which is preliminary data.</text>
</comment>
<dbReference type="SMART" id="SM00267">
    <property type="entry name" value="GGDEF"/>
    <property type="match status" value="1"/>
</dbReference>
<dbReference type="Gene3D" id="3.20.20.450">
    <property type="entry name" value="EAL domain"/>
    <property type="match status" value="1"/>
</dbReference>
<dbReference type="PROSITE" id="PS50887">
    <property type="entry name" value="GGDEF"/>
    <property type="match status" value="1"/>
</dbReference>
<evidence type="ECO:0000313" key="5">
    <source>
        <dbReference type="Proteomes" id="UP000638014"/>
    </source>
</evidence>
<evidence type="ECO:0000259" key="3">
    <source>
        <dbReference type="PROSITE" id="PS50887"/>
    </source>
</evidence>
<feature type="domain" description="EAL" evidence="2">
    <location>
        <begin position="500"/>
        <end position="753"/>
    </location>
</feature>
<evidence type="ECO:0000313" key="4">
    <source>
        <dbReference type="EMBL" id="MBD1391025.1"/>
    </source>
</evidence>
<gene>
    <name evidence="4" type="ORF">IC617_16470</name>
</gene>
<protein>
    <submittedName>
        <fullName evidence="4">EAL domain-containing protein</fullName>
    </submittedName>
</protein>